<evidence type="ECO:0000313" key="2">
    <source>
        <dbReference type="EMBL" id="ASJ73943.1"/>
    </source>
</evidence>
<reference evidence="2 3" key="1">
    <citation type="submission" date="2016-12" db="EMBL/GenBank/DDBJ databases">
        <authorList>
            <person name="Song W.-J."/>
            <person name="Kurnit D.M."/>
        </authorList>
    </citation>
    <scope>NUCLEOTIDE SEQUENCE [LARGE SCALE GENOMIC DNA]</scope>
    <source>
        <strain evidence="2 3">IMCC3135</strain>
    </source>
</reference>
<organism evidence="2 3">
    <name type="scientific">Granulosicoccus antarcticus IMCC3135</name>
    <dbReference type="NCBI Taxonomy" id="1192854"/>
    <lineage>
        <taxon>Bacteria</taxon>
        <taxon>Pseudomonadati</taxon>
        <taxon>Pseudomonadota</taxon>
        <taxon>Gammaproteobacteria</taxon>
        <taxon>Chromatiales</taxon>
        <taxon>Granulosicoccaceae</taxon>
        <taxon>Granulosicoccus</taxon>
    </lineage>
</organism>
<name>A0A2Z2NRH0_9GAMM</name>
<keyword evidence="3" id="KW-1185">Reference proteome</keyword>
<dbReference type="KEGG" id="gai:IMCC3135_19320"/>
<evidence type="ECO:0000256" key="1">
    <source>
        <dbReference type="SAM" id="SignalP"/>
    </source>
</evidence>
<protein>
    <recommendedName>
        <fullName evidence="4">Lipoprotein</fullName>
    </recommendedName>
</protein>
<gene>
    <name evidence="2" type="ORF">IMCC3135_19320</name>
</gene>
<feature type="signal peptide" evidence="1">
    <location>
        <begin position="1"/>
        <end position="29"/>
    </location>
</feature>
<evidence type="ECO:0000313" key="3">
    <source>
        <dbReference type="Proteomes" id="UP000250079"/>
    </source>
</evidence>
<accession>A0A2Z2NRH0</accession>
<dbReference type="EMBL" id="CP018632">
    <property type="protein sequence ID" value="ASJ73943.1"/>
    <property type="molecule type" value="Genomic_DNA"/>
</dbReference>
<feature type="chain" id="PRO_5016270361" description="Lipoprotein" evidence="1">
    <location>
        <begin position="30"/>
        <end position="139"/>
    </location>
</feature>
<sequence>MVFIRNTRFRKVTQIVLSALLVTTLAGCAGNTIKRFSNDGVKKQVFDWAFWSQSCTAADFTIKVTKPPEFGVVEIGTGTMVIGRESATGARMACEGKTVANKVVYYTANDGYKGVDTIGLSIVGRNAAPRLFTLEVQVY</sequence>
<keyword evidence="1" id="KW-0732">Signal</keyword>
<evidence type="ECO:0008006" key="4">
    <source>
        <dbReference type="Google" id="ProtNLM"/>
    </source>
</evidence>
<dbReference type="PROSITE" id="PS51257">
    <property type="entry name" value="PROKAR_LIPOPROTEIN"/>
    <property type="match status" value="1"/>
</dbReference>
<proteinExistence type="predicted"/>
<dbReference type="Proteomes" id="UP000250079">
    <property type="component" value="Chromosome"/>
</dbReference>
<dbReference type="AlphaFoldDB" id="A0A2Z2NRH0"/>